<organism evidence="1 2">
    <name type="scientific">Dorea longicatena</name>
    <dbReference type="NCBI Taxonomy" id="88431"/>
    <lineage>
        <taxon>Bacteria</taxon>
        <taxon>Bacillati</taxon>
        <taxon>Bacillota</taxon>
        <taxon>Clostridia</taxon>
        <taxon>Lachnospirales</taxon>
        <taxon>Lachnospiraceae</taxon>
        <taxon>Dorea</taxon>
    </lineage>
</organism>
<dbReference type="InterPro" id="IPR032675">
    <property type="entry name" value="LRR_dom_sf"/>
</dbReference>
<evidence type="ECO:0000313" key="2">
    <source>
        <dbReference type="Proteomes" id="UP000095485"/>
    </source>
</evidence>
<dbReference type="Gene3D" id="3.80.10.10">
    <property type="entry name" value="Ribonuclease Inhibitor"/>
    <property type="match status" value="1"/>
</dbReference>
<reference evidence="1 2" key="1">
    <citation type="submission" date="2015-09" db="EMBL/GenBank/DDBJ databases">
        <authorList>
            <consortium name="Pathogen Informatics"/>
        </authorList>
    </citation>
    <scope>NUCLEOTIDE SEQUENCE [LARGE SCALE GENOMIC DNA]</scope>
    <source>
        <strain evidence="1 2">2789STDY5834914</strain>
    </source>
</reference>
<accession>A0A174JVD1</accession>
<dbReference type="EMBL" id="CZAY01000001">
    <property type="protein sequence ID" value="CUP01115.1"/>
    <property type="molecule type" value="Genomic_DNA"/>
</dbReference>
<sequence>MSNGTSLSFLVYMIYNKSIWKYKGEESGYMEKAMEKIKNMKNGTASEKQYRVRRCRYTDLAMVLVIAVSIQCFTRLEYAGERYIQSRNGYKIAGGIMEGCGRKNVKGYVEIKASCVSNAKNIIENLCAQVAAPNRTIMNVTTSTADAGKDDSRITKLPAAEEMNTSASEDGTEILKAEKNADAALVAADTTTAEAAVESAEEDKSSTEEQQSGMLNLDGFIIGENGMIERCENPSLAAEDGIIILPSDDRCKGIGAEALTGITGVEEIYIPANITWIEPGALEKLENLMYIEVAPDNPAYQSIDGVLYSKKEQKEKA</sequence>
<dbReference type="RefSeq" id="WP_055281235.1">
    <property type="nucleotide sequence ID" value="NZ_JAOQJW010000001.1"/>
</dbReference>
<dbReference type="Proteomes" id="UP000095485">
    <property type="component" value="Unassembled WGS sequence"/>
</dbReference>
<gene>
    <name evidence="1" type="ORF">ERS852526_00221</name>
</gene>
<protein>
    <submittedName>
        <fullName evidence="1">Uncharacterized protein</fullName>
    </submittedName>
</protein>
<proteinExistence type="predicted"/>
<evidence type="ECO:0000313" key="1">
    <source>
        <dbReference type="EMBL" id="CUP01115.1"/>
    </source>
</evidence>
<name>A0A174JVD1_9FIRM</name>
<dbReference type="AlphaFoldDB" id="A0A174JVD1"/>